<feature type="region of interest" description="Disordered" evidence="1">
    <location>
        <begin position="989"/>
        <end position="1014"/>
    </location>
</feature>
<dbReference type="SMART" id="SM01265">
    <property type="entry name" value="Mab-21"/>
    <property type="match status" value="1"/>
</dbReference>
<dbReference type="Gene3D" id="1.10.1410.40">
    <property type="match status" value="1"/>
</dbReference>
<keyword evidence="3" id="KW-1185">Reference proteome</keyword>
<dbReference type="PANTHER" id="PTHR10656">
    <property type="entry name" value="CELL FATE DETERMINING PROTEIN MAB21-RELATED"/>
    <property type="match status" value="1"/>
</dbReference>
<proteinExistence type="predicted"/>
<evidence type="ECO:0000256" key="1">
    <source>
        <dbReference type="SAM" id="MobiDB-lite"/>
    </source>
</evidence>
<name>A0A6P4I5U3_DROKI</name>
<feature type="compositionally biased region" description="Acidic residues" evidence="1">
    <location>
        <begin position="371"/>
        <end position="390"/>
    </location>
</feature>
<gene>
    <name evidence="4" type="primary">LOC108071705</name>
</gene>
<feature type="region of interest" description="Disordered" evidence="1">
    <location>
        <begin position="280"/>
        <end position="320"/>
    </location>
</feature>
<feature type="compositionally biased region" description="Low complexity" evidence="1">
    <location>
        <begin position="310"/>
        <end position="320"/>
    </location>
</feature>
<dbReference type="RefSeq" id="XP_017018011.1">
    <property type="nucleotide sequence ID" value="XM_017162522.3"/>
</dbReference>
<dbReference type="InterPro" id="IPR024810">
    <property type="entry name" value="MAB21L/cGLR"/>
</dbReference>
<dbReference type="Proteomes" id="UP001652661">
    <property type="component" value="Chromosome X"/>
</dbReference>
<dbReference type="InterPro" id="IPR046906">
    <property type="entry name" value="Mab-21_HhH/H2TH-like"/>
</dbReference>
<evidence type="ECO:0000313" key="3">
    <source>
        <dbReference type="Proteomes" id="UP001652661"/>
    </source>
</evidence>
<dbReference type="PANTHER" id="PTHR10656:SF69">
    <property type="entry name" value="MAB-21-LIKE HHH_H2TH-LIKE DOMAIN-CONTAINING PROTEIN"/>
    <property type="match status" value="1"/>
</dbReference>
<feature type="domain" description="Mab-21-like HhH/H2TH-like" evidence="2">
    <location>
        <begin position="563"/>
        <end position="653"/>
    </location>
</feature>
<accession>A0A6P4I5U3</accession>
<feature type="region of interest" description="Disordered" evidence="1">
    <location>
        <begin position="369"/>
        <end position="402"/>
    </location>
</feature>
<sequence>MGCSWSKAEHSGDTSNTPNALQAAIPGQRLQWRRRQDEKHQRQIQKLQKRNARRKHRRKRGSGGTKSNNGSGGSISGSIQRRQRLSGKSHPDLALQLRLLGGSNGSSPTECMSALYARTLEQQREEFQRTVERRTLDQLDRELHTFLLNQLLLGVQFFSHFEAEMGQVDAELLARRQSAEHSLLQSGAIDAAVARNLLFKTNSSKAPPQPLQKPVTYVVFENVDVARPHDANYDTVAALCKVLLETDYYCKTPCSSELVELMEQTRWMGYVRLKLRDRSTLGSSRSSGSNPGSPIPPISSDEECVYTDAGSSSSSSSGYSSGDYDHVYLARLNTPRPLEELRLTRNYSLKSNVLPESCIRRLASCLPPELDPTDDEDSSSASEDDLDDDERQARDRDRNYPPAGYETVQVLRQCQAEQLQQSYLSSQQFMLYFGELLRQQLGYQLGISATQLGSASYRGCSVYTAREELVPAIHVPHAWPDCAFEFGLRARPRLTNLHTAEQFQWPTEQMRKRIRSFGYHVVPVGYAPKRSRNPFRELEWRIVFPLAEQYLERHCLTPMQLKVFQLMKLLVKTFVESTDAQPPGGVLLEQLRAHLFWQCERHSNDWPEEFLGERLVRFIRSFDTCLAKKHLSDYFIERRNLFEHVPEDTLMKLRSVMAGIAEQPLLHVVQALRNLQHAPDFYPQLDYKRLLRNLCSQDYLELHAWGKFSRPRQGFPAQEKELEPELDRSKISRRKTDITDAGGLLGLAQHQERSRGKLRRKTQLLRATNQRQLQRQLSEVEQRRSSLDSLDLHRLLARSNSEMSYPEMPAKPQLNNGLEILRRSNLLELLLDHLLAMLARAIRFGNRGHAQLYLEQGQRLCRLYQHLGCSQQAQHFTQELQQAASNMEAMVSCSSTWTPLPSSKGFPFEDVVESPPTVRRKSIKFLDHVVQIHTPDPLARHINPHPANIKLSGILRGNPSHKDAGDLEAIEIEEENKDKLRSFKEKMVENPKVQDQVQDRDQNQDQQVESLTPKDEGSLLSLNGLIQRLNLDPNKFDAISSRTEQLVQKVAPSEAKREELKVILKSKTQKLKGAFN</sequence>
<feature type="compositionally biased region" description="Basic residues" evidence="1">
    <location>
        <begin position="47"/>
        <end position="61"/>
    </location>
</feature>
<organism evidence="3 4">
    <name type="scientific">Drosophila kikkawai</name>
    <name type="common">Fruit fly</name>
    <dbReference type="NCBI Taxonomy" id="30033"/>
    <lineage>
        <taxon>Eukaryota</taxon>
        <taxon>Metazoa</taxon>
        <taxon>Ecdysozoa</taxon>
        <taxon>Arthropoda</taxon>
        <taxon>Hexapoda</taxon>
        <taxon>Insecta</taxon>
        <taxon>Pterygota</taxon>
        <taxon>Neoptera</taxon>
        <taxon>Endopterygota</taxon>
        <taxon>Diptera</taxon>
        <taxon>Brachycera</taxon>
        <taxon>Muscomorpha</taxon>
        <taxon>Ephydroidea</taxon>
        <taxon>Drosophilidae</taxon>
        <taxon>Drosophila</taxon>
        <taxon>Sophophora</taxon>
    </lineage>
</organism>
<dbReference type="Pfam" id="PF20266">
    <property type="entry name" value="Mab-21_C"/>
    <property type="match status" value="1"/>
</dbReference>
<dbReference type="GeneID" id="108071705"/>
<dbReference type="OrthoDB" id="6112914at2759"/>
<dbReference type="AlphaFoldDB" id="A0A6P4I5U3"/>
<feature type="compositionally biased region" description="Low complexity" evidence="1">
    <location>
        <begin position="282"/>
        <end position="292"/>
    </location>
</feature>
<protein>
    <recommendedName>
        <fullName evidence="2">Mab-21-like HhH/H2TH-like domain-containing protein</fullName>
    </recommendedName>
</protein>
<reference evidence="4" key="1">
    <citation type="submission" date="2025-08" db="UniProtKB">
        <authorList>
            <consortium name="RefSeq"/>
        </authorList>
    </citation>
    <scope>IDENTIFICATION</scope>
    <source>
        <strain evidence="4">14028-0561.14</strain>
        <tissue evidence="4">Whole fly</tissue>
    </source>
</reference>
<evidence type="ECO:0000313" key="4">
    <source>
        <dbReference type="RefSeq" id="XP_017018011.1"/>
    </source>
</evidence>
<evidence type="ECO:0000259" key="2">
    <source>
        <dbReference type="Pfam" id="PF20266"/>
    </source>
</evidence>
<feature type="region of interest" description="Disordered" evidence="1">
    <location>
        <begin position="1"/>
        <end position="88"/>
    </location>
</feature>